<evidence type="ECO:0000256" key="1">
    <source>
        <dbReference type="SAM" id="MobiDB-lite"/>
    </source>
</evidence>
<dbReference type="InterPro" id="IPR011697">
    <property type="entry name" value="Peptidase_C26"/>
</dbReference>
<evidence type="ECO:0008006" key="4">
    <source>
        <dbReference type="Google" id="ProtNLM"/>
    </source>
</evidence>
<dbReference type="PROSITE" id="PS51273">
    <property type="entry name" value="GATASE_TYPE_1"/>
    <property type="match status" value="1"/>
</dbReference>
<dbReference type="AlphaFoldDB" id="A0A837D8N8"/>
<organism evidence="2 3">
    <name type="scientific">Saccharomonospora viridis</name>
    <dbReference type="NCBI Taxonomy" id="1852"/>
    <lineage>
        <taxon>Bacteria</taxon>
        <taxon>Bacillati</taxon>
        <taxon>Actinomycetota</taxon>
        <taxon>Actinomycetes</taxon>
        <taxon>Pseudonocardiales</taxon>
        <taxon>Pseudonocardiaceae</taxon>
        <taxon>Saccharomonospora</taxon>
    </lineage>
</organism>
<dbReference type="PANTHER" id="PTHR43235">
    <property type="entry name" value="GLUTAMINE AMIDOTRANSFERASE PB2B2.05-RELATED"/>
    <property type="match status" value="1"/>
</dbReference>
<dbReference type="SUPFAM" id="SSF52317">
    <property type="entry name" value="Class I glutamine amidotransferase-like"/>
    <property type="match status" value="1"/>
</dbReference>
<dbReference type="GO" id="GO:0033969">
    <property type="term" value="F:gamma-glutamyl-gamma-aminobutyrate hydrolase activity"/>
    <property type="evidence" value="ECO:0007669"/>
    <property type="project" value="TreeGrafter"/>
</dbReference>
<protein>
    <recommendedName>
        <fullName evidence="4">Glutamine amidotransferase</fullName>
    </recommendedName>
</protein>
<feature type="region of interest" description="Disordered" evidence="1">
    <location>
        <begin position="235"/>
        <end position="255"/>
    </location>
</feature>
<gene>
    <name evidence="2" type="ORF">MINT15_31430</name>
</gene>
<dbReference type="Pfam" id="PF07722">
    <property type="entry name" value="Peptidase_C26"/>
    <property type="match status" value="1"/>
</dbReference>
<dbReference type="Proteomes" id="UP000030848">
    <property type="component" value="Unassembled WGS sequence"/>
</dbReference>
<name>A0A837D8N8_9PSEU</name>
<proteinExistence type="predicted"/>
<evidence type="ECO:0000313" key="2">
    <source>
        <dbReference type="EMBL" id="KHF42941.1"/>
    </source>
</evidence>
<evidence type="ECO:0000313" key="3">
    <source>
        <dbReference type="Proteomes" id="UP000030848"/>
    </source>
</evidence>
<dbReference type="Gene3D" id="3.40.50.880">
    <property type="match status" value="1"/>
</dbReference>
<sequence length="255" mass="27503">MRPRIAVVGPLRIPGAGPVVDRVVERFATSALHLLARVGADPYVVDSSVQDRPDPSHIVRADGVLLLGGGDIDPTLYGVTGPVPELYGVDRAADEHAIAVVREALDTDTPVLGICRGSQVVNVALGGTLVPHIENAQLHRDRERMFLDEEVRLAPDSRVAAWLGKTHATVRSGHHQAVDEPGEGLRPVAWALDGVIEGIEHAHARVMGIQWHPEDPDGDPQDSLAIFTAFRDFVREAMDEGRPPTKTEPTGQDRG</sequence>
<dbReference type="EMBL" id="JRZE01000006">
    <property type="protein sequence ID" value="KHF42941.1"/>
    <property type="molecule type" value="Genomic_DNA"/>
</dbReference>
<dbReference type="CDD" id="cd01745">
    <property type="entry name" value="GATase1_2"/>
    <property type="match status" value="1"/>
</dbReference>
<dbReference type="GO" id="GO:0006598">
    <property type="term" value="P:polyamine catabolic process"/>
    <property type="evidence" value="ECO:0007669"/>
    <property type="project" value="TreeGrafter"/>
</dbReference>
<dbReference type="PANTHER" id="PTHR43235:SF1">
    <property type="entry name" value="GLUTAMINE AMIDOTRANSFERASE PB2B2.05-RELATED"/>
    <property type="match status" value="1"/>
</dbReference>
<accession>A0A837D8N8</accession>
<dbReference type="InterPro" id="IPR029062">
    <property type="entry name" value="Class_I_gatase-like"/>
</dbReference>
<comment type="caution">
    <text evidence="2">The sequence shown here is derived from an EMBL/GenBank/DDBJ whole genome shotgun (WGS) entry which is preliminary data.</text>
</comment>
<dbReference type="InterPro" id="IPR044668">
    <property type="entry name" value="PuuD-like"/>
</dbReference>
<reference evidence="2 3" key="1">
    <citation type="submission" date="2014-10" db="EMBL/GenBank/DDBJ databases">
        <title>Genome sequence of Micropolyspora internatus JCM3315.</title>
        <authorList>
            <person name="Shin S.-K."/>
            <person name="Yi H."/>
        </authorList>
    </citation>
    <scope>NUCLEOTIDE SEQUENCE [LARGE SCALE GENOMIC DNA]</scope>
    <source>
        <strain evidence="2 3">JCM 3315</strain>
    </source>
</reference>
<dbReference type="GO" id="GO:0005829">
    <property type="term" value="C:cytosol"/>
    <property type="evidence" value="ECO:0007669"/>
    <property type="project" value="TreeGrafter"/>
</dbReference>